<keyword evidence="1 5" id="KW-0479">Metal-binding</keyword>
<dbReference type="SUPFAM" id="SSF160443">
    <property type="entry name" value="SMR domain-like"/>
    <property type="match status" value="1"/>
</dbReference>
<dbReference type="Gene3D" id="4.10.1000.10">
    <property type="entry name" value="Zinc finger, CCCH-type"/>
    <property type="match status" value="1"/>
</dbReference>
<dbReference type="InterPro" id="IPR002625">
    <property type="entry name" value="Smr_dom"/>
</dbReference>
<dbReference type="Gene3D" id="3.30.1370.110">
    <property type="match status" value="1"/>
</dbReference>
<feature type="zinc finger region" description="C3H1-type" evidence="5">
    <location>
        <begin position="241"/>
        <end position="268"/>
    </location>
</feature>
<keyword evidence="2" id="KW-0677">Repeat</keyword>
<organism evidence="9 10">
    <name type="scientific">Rachicladosporium monterosium</name>
    <dbReference type="NCBI Taxonomy" id="1507873"/>
    <lineage>
        <taxon>Eukaryota</taxon>
        <taxon>Fungi</taxon>
        <taxon>Dikarya</taxon>
        <taxon>Ascomycota</taxon>
        <taxon>Pezizomycotina</taxon>
        <taxon>Dothideomycetes</taxon>
        <taxon>Dothideomycetidae</taxon>
        <taxon>Cladosporiales</taxon>
        <taxon>Cladosporiaceae</taxon>
        <taxon>Rachicladosporium</taxon>
    </lineage>
</organism>
<feature type="zinc finger region" description="C3H1-type" evidence="5">
    <location>
        <begin position="271"/>
        <end position="293"/>
    </location>
</feature>
<dbReference type="SMART" id="SM00356">
    <property type="entry name" value="ZnF_C3H1"/>
    <property type="match status" value="2"/>
</dbReference>
<evidence type="ECO:0000259" key="7">
    <source>
        <dbReference type="PROSITE" id="PS50103"/>
    </source>
</evidence>
<gene>
    <name evidence="9" type="ORF">LTR32_005440</name>
</gene>
<feature type="compositionally biased region" description="Basic residues" evidence="6">
    <location>
        <begin position="428"/>
        <end position="444"/>
    </location>
</feature>
<name>A0ABR0L1S9_9PEZI</name>
<feature type="compositionally biased region" description="Pro residues" evidence="6">
    <location>
        <begin position="105"/>
        <end position="115"/>
    </location>
</feature>
<dbReference type="PANTHER" id="PTHR13119:SF12">
    <property type="entry name" value="PROTEIN SUPPRESSOR OF SABLE"/>
    <property type="match status" value="1"/>
</dbReference>
<evidence type="ECO:0000256" key="2">
    <source>
        <dbReference type="ARBA" id="ARBA00022737"/>
    </source>
</evidence>
<feature type="region of interest" description="Disordered" evidence="6">
    <location>
        <begin position="59"/>
        <end position="176"/>
    </location>
</feature>
<feature type="region of interest" description="Disordered" evidence="6">
    <location>
        <begin position="358"/>
        <end position="517"/>
    </location>
</feature>
<evidence type="ECO:0000256" key="6">
    <source>
        <dbReference type="SAM" id="MobiDB-lite"/>
    </source>
</evidence>
<evidence type="ECO:0000259" key="8">
    <source>
        <dbReference type="PROSITE" id="PS50828"/>
    </source>
</evidence>
<feature type="domain" description="Smr" evidence="8">
    <location>
        <begin position="571"/>
        <end position="662"/>
    </location>
</feature>
<keyword evidence="3 5" id="KW-0863">Zinc-finger</keyword>
<evidence type="ECO:0000256" key="1">
    <source>
        <dbReference type="ARBA" id="ARBA00022723"/>
    </source>
</evidence>
<dbReference type="Pfam" id="PF14608">
    <property type="entry name" value="zf-CCCH_2"/>
    <property type="match status" value="2"/>
</dbReference>
<evidence type="ECO:0000256" key="5">
    <source>
        <dbReference type="PROSITE-ProRule" id="PRU00723"/>
    </source>
</evidence>
<feature type="domain" description="C3H1-type" evidence="7">
    <location>
        <begin position="241"/>
        <end position="268"/>
    </location>
</feature>
<dbReference type="InterPro" id="IPR000571">
    <property type="entry name" value="Znf_CCCH"/>
</dbReference>
<protein>
    <recommendedName>
        <fullName evidence="11">CCCH zinc finger and SMR domain-containing protein</fullName>
    </recommendedName>
</protein>
<evidence type="ECO:0008006" key="11">
    <source>
        <dbReference type="Google" id="ProtNLM"/>
    </source>
</evidence>
<feature type="compositionally biased region" description="Polar residues" evidence="6">
    <location>
        <begin position="480"/>
        <end position="497"/>
    </location>
</feature>
<evidence type="ECO:0000313" key="9">
    <source>
        <dbReference type="EMBL" id="KAK5142158.1"/>
    </source>
</evidence>
<feature type="compositionally biased region" description="Polar residues" evidence="6">
    <location>
        <begin position="153"/>
        <end position="164"/>
    </location>
</feature>
<dbReference type="PROSITE" id="PS50828">
    <property type="entry name" value="SMR"/>
    <property type="match status" value="1"/>
</dbReference>
<sequence length="722" mass="77936">MMISQRILDICRPILEDDALGEEDKTDKLEEVLSSAPTSLKGKALEDAVLGALWQWKGVTDKQSSPPPARTTNVIRPRSPAPWIQRAGTPASGTSSPRPHASTPTYPPGFGPQPPAFARTKSSTASPFSSPRPSPRLPVATPAIPHSPRLSAYQFSESSPTTENYGDYGSDTDNKSDDELEQVLEANGYDLSQTINALMEAQGFGAQNALAAAVQEQQSRNIIIGKNMDPSSRPVTPPGQQKSPIVCRYWLASGHCARADCRFAHEIQNHVCKFWLQGNCLAGQNCLFSHDPSALMQQLSIAANSGLSTPQQFAPDFQVQDYDSFPTLTRTTSNPYEESESVDANALNAMLAMNSQLQQHGQQVPVQTPPGLFPTFIPTGPRYQGNSRPGSRPGSRHASRAPTPSSQPNFQDDEAFPSLGSAAAAVKPGKRHHGKRGGHGHHAHNNNLPPNSLADIVRMSPSPSPQDPRDAMRKGGIRSDNATRSPSFTSASTTRENSAAAMAIPEPKNIPWLDTGSAWNRNDARGAKALSLRGQNENGVMREKHREAARVLYEERNARMAAGGGKGEVYVDLHGLHPEEAVQYLSDCLRDQQSQQPKTRAGASPQRPVYAICGTGHHSKNGKDKVGKAVRQFLNEWRYAFREFSVPGDRNNVGGILGIDPGSYDKDAVVGKGVVGLGDGGDSGVDINEVRGVDTKVVLAKEDPRKMMRVGGETVVEELERG</sequence>
<dbReference type="InterPro" id="IPR045124">
    <property type="entry name" value="Su(sable)-like"/>
</dbReference>
<proteinExistence type="predicted"/>
<dbReference type="PROSITE" id="PS50103">
    <property type="entry name" value="ZF_C3H1"/>
    <property type="match status" value="2"/>
</dbReference>
<dbReference type="SUPFAM" id="SSF90229">
    <property type="entry name" value="CCCH zinc finger"/>
    <property type="match status" value="1"/>
</dbReference>
<dbReference type="Proteomes" id="UP001308179">
    <property type="component" value="Unassembled WGS sequence"/>
</dbReference>
<accession>A0ABR0L1S9</accession>
<dbReference type="EMBL" id="JAVRRR010000472">
    <property type="protein sequence ID" value="KAK5142158.1"/>
    <property type="molecule type" value="Genomic_DNA"/>
</dbReference>
<dbReference type="InterPro" id="IPR036855">
    <property type="entry name" value="Znf_CCCH_sf"/>
</dbReference>
<comment type="caution">
    <text evidence="9">The sequence shown here is derived from an EMBL/GenBank/DDBJ whole genome shotgun (WGS) entry which is preliminary data.</text>
</comment>
<evidence type="ECO:0000313" key="10">
    <source>
        <dbReference type="Proteomes" id="UP001308179"/>
    </source>
</evidence>
<keyword evidence="4 5" id="KW-0862">Zinc</keyword>
<evidence type="ECO:0000256" key="4">
    <source>
        <dbReference type="ARBA" id="ARBA00022833"/>
    </source>
</evidence>
<feature type="compositionally biased region" description="Low complexity" evidence="6">
    <location>
        <begin position="116"/>
        <end position="129"/>
    </location>
</feature>
<feature type="domain" description="C3H1-type" evidence="7">
    <location>
        <begin position="271"/>
        <end position="293"/>
    </location>
</feature>
<reference evidence="9 10" key="1">
    <citation type="submission" date="2023-08" db="EMBL/GenBank/DDBJ databases">
        <title>Black Yeasts Isolated from many extreme environments.</title>
        <authorList>
            <person name="Coleine C."/>
            <person name="Stajich J.E."/>
            <person name="Selbmann L."/>
        </authorList>
    </citation>
    <scope>NUCLEOTIDE SEQUENCE [LARGE SCALE GENOMIC DNA]</scope>
    <source>
        <strain evidence="9 10">CCFEE 5386</strain>
    </source>
</reference>
<dbReference type="PANTHER" id="PTHR13119">
    <property type="entry name" value="ZINC FINGER CCCH DOMAIN-CONTAINING PROTEI"/>
    <property type="match status" value="1"/>
</dbReference>
<keyword evidence="10" id="KW-1185">Reference proteome</keyword>
<dbReference type="InterPro" id="IPR036063">
    <property type="entry name" value="Smr_dom_sf"/>
</dbReference>
<evidence type="ECO:0000256" key="3">
    <source>
        <dbReference type="ARBA" id="ARBA00022771"/>
    </source>
</evidence>